<accession>A0A0F9K9E4</accession>
<sequence length="282" mass="30339">MRKNILYAPRVQGDLGLGLEPSRIKQTALATNEKDWAEINTPGGLLPGGVEQDIYTGSATQNYRVGTRKVADDRVFHYGYAQKALIKMMGAYNHEQWPINAALLTAAVIATSTITVPEATCAAGDYVGGWIVIFTSPVQMRRIIGNDASDGTEAILYLDGPWEGGAVIGTWCTGYKSIYANIQAPPAPNPNYMSFVVVPLFMVLINNWFWGQTWGPCYGVADSTVPGSTVTARDIYFAPSGNLLAAGTPPGFAAFGSQRAGYLIPRTTNGAGDQLYMLQLQS</sequence>
<comment type="caution">
    <text evidence="1">The sequence shown here is derived from an EMBL/GenBank/DDBJ whole genome shotgun (WGS) entry which is preliminary data.</text>
</comment>
<protein>
    <submittedName>
        <fullName evidence="1">Uncharacterized protein</fullName>
    </submittedName>
</protein>
<gene>
    <name evidence="1" type="ORF">LCGC14_1356250</name>
</gene>
<evidence type="ECO:0000313" key="1">
    <source>
        <dbReference type="EMBL" id="KKM78804.1"/>
    </source>
</evidence>
<proteinExistence type="predicted"/>
<dbReference type="AlphaFoldDB" id="A0A0F9K9E4"/>
<reference evidence="1" key="1">
    <citation type="journal article" date="2015" name="Nature">
        <title>Complex archaea that bridge the gap between prokaryotes and eukaryotes.</title>
        <authorList>
            <person name="Spang A."/>
            <person name="Saw J.H."/>
            <person name="Jorgensen S.L."/>
            <person name="Zaremba-Niedzwiedzka K."/>
            <person name="Martijn J."/>
            <person name="Lind A.E."/>
            <person name="van Eijk R."/>
            <person name="Schleper C."/>
            <person name="Guy L."/>
            <person name="Ettema T.J."/>
        </authorList>
    </citation>
    <scope>NUCLEOTIDE SEQUENCE</scope>
</reference>
<dbReference type="EMBL" id="LAZR01008432">
    <property type="protein sequence ID" value="KKM78804.1"/>
    <property type="molecule type" value="Genomic_DNA"/>
</dbReference>
<organism evidence="1">
    <name type="scientific">marine sediment metagenome</name>
    <dbReference type="NCBI Taxonomy" id="412755"/>
    <lineage>
        <taxon>unclassified sequences</taxon>
        <taxon>metagenomes</taxon>
        <taxon>ecological metagenomes</taxon>
    </lineage>
</organism>
<name>A0A0F9K9E4_9ZZZZ</name>